<protein>
    <recommendedName>
        <fullName evidence="1">F-box domain-containing protein</fullName>
    </recommendedName>
</protein>
<gene>
    <name evidence="2" type="ORF">M404DRAFT_323966</name>
</gene>
<feature type="domain" description="F-box" evidence="1">
    <location>
        <begin position="51"/>
        <end position="94"/>
    </location>
</feature>
<dbReference type="InterPro" id="IPR001810">
    <property type="entry name" value="F-box_dom"/>
</dbReference>
<dbReference type="Pfam" id="PF12937">
    <property type="entry name" value="F-box-like"/>
    <property type="match status" value="1"/>
</dbReference>
<dbReference type="HOGENOM" id="CLU_023752_1_0_1"/>
<reference evidence="3" key="2">
    <citation type="submission" date="2015-01" db="EMBL/GenBank/DDBJ databases">
        <title>Evolutionary Origins and Diversification of the Mycorrhizal Mutualists.</title>
        <authorList>
            <consortium name="DOE Joint Genome Institute"/>
            <consortium name="Mycorrhizal Genomics Consortium"/>
            <person name="Kohler A."/>
            <person name="Kuo A."/>
            <person name="Nagy L.G."/>
            <person name="Floudas D."/>
            <person name="Copeland A."/>
            <person name="Barry K.W."/>
            <person name="Cichocki N."/>
            <person name="Veneault-Fourrey C."/>
            <person name="LaButti K."/>
            <person name="Lindquist E.A."/>
            <person name="Lipzen A."/>
            <person name="Lundell T."/>
            <person name="Morin E."/>
            <person name="Murat C."/>
            <person name="Riley R."/>
            <person name="Ohm R."/>
            <person name="Sun H."/>
            <person name="Tunlid A."/>
            <person name="Henrissat B."/>
            <person name="Grigoriev I.V."/>
            <person name="Hibbett D.S."/>
            <person name="Martin F."/>
        </authorList>
    </citation>
    <scope>NUCLEOTIDE SEQUENCE [LARGE SCALE GENOMIC DNA]</scope>
    <source>
        <strain evidence="3">Marx 270</strain>
    </source>
</reference>
<accession>A0A0C3P634</accession>
<dbReference type="InParanoid" id="A0A0C3P634"/>
<dbReference type="InterPro" id="IPR036047">
    <property type="entry name" value="F-box-like_dom_sf"/>
</dbReference>
<evidence type="ECO:0000313" key="3">
    <source>
        <dbReference type="Proteomes" id="UP000054217"/>
    </source>
</evidence>
<evidence type="ECO:0000313" key="2">
    <source>
        <dbReference type="EMBL" id="KIO08710.1"/>
    </source>
</evidence>
<dbReference type="Proteomes" id="UP000054217">
    <property type="component" value="Unassembled WGS sequence"/>
</dbReference>
<dbReference type="Gene3D" id="3.80.10.10">
    <property type="entry name" value="Ribonuclease Inhibitor"/>
    <property type="match status" value="1"/>
</dbReference>
<evidence type="ECO:0000259" key="1">
    <source>
        <dbReference type="Pfam" id="PF12937"/>
    </source>
</evidence>
<dbReference type="OrthoDB" id="2636822at2759"/>
<dbReference type="AlphaFoldDB" id="A0A0C3P634"/>
<proteinExistence type="predicted"/>
<reference evidence="2 3" key="1">
    <citation type="submission" date="2014-04" db="EMBL/GenBank/DDBJ databases">
        <authorList>
            <consortium name="DOE Joint Genome Institute"/>
            <person name="Kuo A."/>
            <person name="Kohler A."/>
            <person name="Costa M.D."/>
            <person name="Nagy L.G."/>
            <person name="Floudas D."/>
            <person name="Copeland A."/>
            <person name="Barry K.W."/>
            <person name="Cichocki N."/>
            <person name="Veneault-Fourrey C."/>
            <person name="LaButti K."/>
            <person name="Lindquist E.A."/>
            <person name="Lipzen A."/>
            <person name="Lundell T."/>
            <person name="Morin E."/>
            <person name="Murat C."/>
            <person name="Sun H."/>
            <person name="Tunlid A."/>
            <person name="Henrissat B."/>
            <person name="Grigoriev I.V."/>
            <person name="Hibbett D.S."/>
            <person name="Martin F."/>
            <person name="Nordberg H.P."/>
            <person name="Cantor M.N."/>
            <person name="Hua S.X."/>
        </authorList>
    </citation>
    <scope>NUCLEOTIDE SEQUENCE [LARGE SCALE GENOMIC DNA]</scope>
    <source>
        <strain evidence="2 3">Marx 270</strain>
    </source>
</reference>
<organism evidence="2 3">
    <name type="scientific">Pisolithus tinctorius Marx 270</name>
    <dbReference type="NCBI Taxonomy" id="870435"/>
    <lineage>
        <taxon>Eukaryota</taxon>
        <taxon>Fungi</taxon>
        <taxon>Dikarya</taxon>
        <taxon>Basidiomycota</taxon>
        <taxon>Agaricomycotina</taxon>
        <taxon>Agaricomycetes</taxon>
        <taxon>Agaricomycetidae</taxon>
        <taxon>Boletales</taxon>
        <taxon>Sclerodermatineae</taxon>
        <taxon>Pisolithaceae</taxon>
        <taxon>Pisolithus</taxon>
    </lineage>
</organism>
<name>A0A0C3P634_PISTI</name>
<keyword evidence="3" id="KW-1185">Reference proteome</keyword>
<sequence>MNELSDARAELARLQHRELELLQEFFDVRKAVATQKTVIDELIKASCVPYIDRLPNELLVQIFLLTNERECLASVSRRWRAVIVYTPRIWCEINLDTYSSLPNLSKLESDLKRSRQVPLTISLSYFRSLEVLFPHVDRIHSLQISGDALNILCEPEHLTFPSLDVPPTMYPRFPALKCLHLQGFGGPSYGTLPGASSGLISIAAESLTELSLSGATPDWVFHLDSIHLPVLQSLTLRTSDPISFLEAIVAPNLKRFEFTAVCSRYLSCKTFNGPTSKFENVHHLVLAREPIVDGVALELVEEFCRVFRGVRHASITMAYLDPLFSPCRAVGPPDDLHSPIDNWLHLESLEIRDFTSVRAESFQNFMDWFIANSFEYFMDWLTKRKNLGHRRLHVKLIYVNTGIDYLIVRRTFNASNSRLHQTLQECCASVEYRTAASSQIYLSTSPYSRPLPLPVFGAGLISQTESTHRHGCVLLKEWM</sequence>
<dbReference type="SUPFAM" id="SSF81383">
    <property type="entry name" value="F-box domain"/>
    <property type="match status" value="1"/>
</dbReference>
<dbReference type="STRING" id="870435.A0A0C3P634"/>
<dbReference type="InterPro" id="IPR032675">
    <property type="entry name" value="LRR_dom_sf"/>
</dbReference>
<dbReference type="EMBL" id="KN831956">
    <property type="protein sequence ID" value="KIO08710.1"/>
    <property type="molecule type" value="Genomic_DNA"/>
</dbReference>